<dbReference type="STRING" id="1227492.C482_07501"/>
<accession>M0ARH1</accession>
<keyword evidence="1" id="KW-0472">Membrane</keyword>
<protein>
    <submittedName>
        <fullName evidence="2">Uncharacterized protein</fullName>
    </submittedName>
</protein>
<evidence type="ECO:0000313" key="2">
    <source>
        <dbReference type="EMBL" id="ELZ01321.1"/>
    </source>
</evidence>
<dbReference type="OrthoDB" id="200669at2157"/>
<dbReference type="Proteomes" id="UP000011693">
    <property type="component" value="Unassembled WGS sequence"/>
</dbReference>
<dbReference type="RefSeq" id="WP_006166894.1">
    <property type="nucleotide sequence ID" value="NZ_AOIN01000045.1"/>
</dbReference>
<dbReference type="AlphaFoldDB" id="M0ARH1"/>
<dbReference type="EMBL" id="AOIN01000045">
    <property type="protein sequence ID" value="ELZ01321.1"/>
    <property type="molecule type" value="Genomic_DNA"/>
</dbReference>
<sequence length="271" mass="28884">MTGVTGGIVSHLGHGHGFRPELELGFGFGSEFTAQWQYQWQGISSPPGDLLASGVIPSNTLTLELETVGIATVAVAVISIAVVAIVSGITRWLWQRYHQRRESPPLSSLAADLDDHLAAALGPGTGSHLETPPTVRRLERVDDDPAAPVAGTPTPIIPVIRIDLGTADTPGLGLVLEYVAAALETVHPVLEGDECAFDEGERDVRVRYYEFEVTFGPSGLLVSGECRRIVVPVTCAEQLCSESRYGVHELQRELESDAGGGGVPSVLWEPC</sequence>
<reference evidence="2 3" key="1">
    <citation type="journal article" date="2014" name="PLoS Genet.">
        <title>Phylogenetically driven sequencing of extremely halophilic archaea reveals strategies for static and dynamic osmo-response.</title>
        <authorList>
            <person name="Becker E.A."/>
            <person name="Seitzer P.M."/>
            <person name="Tritt A."/>
            <person name="Larsen D."/>
            <person name="Krusor M."/>
            <person name="Yao A.I."/>
            <person name="Wu D."/>
            <person name="Madern D."/>
            <person name="Eisen J.A."/>
            <person name="Darling A.E."/>
            <person name="Facciotti M.T."/>
        </authorList>
    </citation>
    <scope>NUCLEOTIDE SEQUENCE [LARGE SCALE GENOMIC DNA]</scope>
    <source>
        <strain evidence="2 3">JCM 10990</strain>
    </source>
</reference>
<comment type="caution">
    <text evidence="2">The sequence shown here is derived from an EMBL/GenBank/DDBJ whole genome shotgun (WGS) entry which is preliminary data.</text>
</comment>
<dbReference type="PATRIC" id="fig|1227492.4.peg.1462"/>
<organism evidence="2 3">
    <name type="scientific">Natrialba chahannaoensis JCM 10990</name>
    <dbReference type="NCBI Taxonomy" id="1227492"/>
    <lineage>
        <taxon>Archaea</taxon>
        <taxon>Methanobacteriati</taxon>
        <taxon>Methanobacteriota</taxon>
        <taxon>Stenosarchaea group</taxon>
        <taxon>Halobacteria</taxon>
        <taxon>Halobacteriales</taxon>
        <taxon>Natrialbaceae</taxon>
        <taxon>Natrialba</taxon>
    </lineage>
</organism>
<keyword evidence="3" id="KW-1185">Reference proteome</keyword>
<gene>
    <name evidence="2" type="ORF">C482_07501</name>
</gene>
<feature type="transmembrane region" description="Helical" evidence="1">
    <location>
        <begin position="68"/>
        <end position="94"/>
    </location>
</feature>
<evidence type="ECO:0000313" key="3">
    <source>
        <dbReference type="Proteomes" id="UP000011693"/>
    </source>
</evidence>
<name>M0ARH1_9EURY</name>
<keyword evidence="1" id="KW-0812">Transmembrane</keyword>
<keyword evidence="1" id="KW-1133">Transmembrane helix</keyword>
<proteinExistence type="predicted"/>
<evidence type="ECO:0000256" key="1">
    <source>
        <dbReference type="SAM" id="Phobius"/>
    </source>
</evidence>